<dbReference type="AlphaFoldDB" id="A0AAP0IMW5"/>
<comment type="caution">
    <text evidence="2">The sequence shown here is derived from an EMBL/GenBank/DDBJ whole genome shotgun (WGS) entry which is preliminary data.</text>
</comment>
<feature type="compositionally biased region" description="Basic and acidic residues" evidence="1">
    <location>
        <begin position="19"/>
        <end position="39"/>
    </location>
</feature>
<feature type="compositionally biased region" description="Basic residues" evidence="1">
    <location>
        <begin position="115"/>
        <end position="126"/>
    </location>
</feature>
<sequence>MAESAGAQGRRQRLPARQRRGERQLRHISSDKIGGDRAKQQQGRGRRRLRGGDGGQELGSCAARRTADRRRRAATRRNAVRQLEGRQRRGAVGSGGSGANGWSAVALAAAPASGRWRRPARPRQRRGSGGDAVNGAVARCRPVGCAI</sequence>
<reference evidence="2 3" key="1">
    <citation type="submission" date="2024-01" db="EMBL/GenBank/DDBJ databases">
        <title>Genome assemblies of Stephania.</title>
        <authorList>
            <person name="Yang L."/>
        </authorList>
    </citation>
    <scope>NUCLEOTIDE SEQUENCE [LARGE SCALE GENOMIC DNA]</scope>
    <source>
        <strain evidence="2">JXDWG</strain>
        <tissue evidence="2">Leaf</tissue>
    </source>
</reference>
<protein>
    <submittedName>
        <fullName evidence="2">Uncharacterized protein</fullName>
    </submittedName>
</protein>
<keyword evidence="3" id="KW-1185">Reference proteome</keyword>
<feature type="compositionally biased region" description="Low complexity" evidence="1">
    <location>
        <begin position="100"/>
        <end position="114"/>
    </location>
</feature>
<evidence type="ECO:0000313" key="2">
    <source>
        <dbReference type="EMBL" id="KAK9118474.1"/>
    </source>
</evidence>
<accession>A0AAP0IMW5</accession>
<dbReference type="EMBL" id="JBBNAG010000007">
    <property type="protein sequence ID" value="KAK9118474.1"/>
    <property type="molecule type" value="Genomic_DNA"/>
</dbReference>
<evidence type="ECO:0000256" key="1">
    <source>
        <dbReference type="SAM" id="MobiDB-lite"/>
    </source>
</evidence>
<dbReference type="Proteomes" id="UP001419268">
    <property type="component" value="Unassembled WGS sequence"/>
</dbReference>
<name>A0AAP0IMW5_9MAGN</name>
<proteinExistence type="predicted"/>
<evidence type="ECO:0000313" key="3">
    <source>
        <dbReference type="Proteomes" id="UP001419268"/>
    </source>
</evidence>
<organism evidence="2 3">
    <name type="scientific">Stephania cephalantha</name>
    <dbReference type="NCBI Taxonomy" id="152367"/>
    <lineage>
        <taxon>Eukaryota</taxon>
        <taxon>Viridiplantae</taxon>
        <taxon>Streptophyta</taxon>
        <taxon>Embryophyta</taxon>
        <taxon>Tracheophyta</taxon>
        <taxon>Spermatophyta</taxon>
        <taxon>Magnoliopsida</taxon>
        <taxon>Ranunculales</taxon>
        <taxon>Menispermaceae</taxon>
        <taxon>Menispermoideae</taxon>
        <taxon>Cissampelideae</taxon>
        <taxon>Stephania</taxon>
    </lineage>
</organism>
<feature type="region of interest" description="Disordered" evidence="1">
    <location>
        <begin position="1"/>
        <end position="135"/>
    </location>
</feature>
<feature type="compositionally biased region" description="Basic residues" evidence="1">
    <location>
        <begin position="67"/>
        <end position="79"/>
    </location>
</feature>
<gene>
    <name evidence="2" type="ORF">Scep_016567</name>
</gene>